<reference evidence="3" key="1">
    <citation type="journal article" date="2021" name="Microorganisms">
        <title>Acidisoma silvae sp. nov. and Acidisomacellulosilytica sp. nov., Two Acidophilic Bacteria Isolated from Decaying Wood, Hydrolyzing Cellulose and Producing Poly-3-hydroxybutyrate.</title>
        <authorList>
            <person name="Mieszkin S."/>
            <person name="Pouder E."/>
            <person name="Uroz S."/>
            <person name="Simon-Colin C."/>
            <person name="Alain K."/>
        </authorList>
    </citation>
    <scope>NUCLEOTIDE SEQUENCE</scope>
    <source>
        <strain evidence="3">HW T2.11</strain>
    </source>
</reference>
<dbReference type="GO" id="GO:0003676">
    <property type="term" value="F:nucleic acid binding"/>
    <property type="evidence" value="ECO:0007669"/>
    <property type="project" value="InterPro"/>
</dbReference>
<gene>
    <name evidence="3" type="ORF">ASILVAE211_25605</name>
</gene>
<dbReference type="SUPFAM" id="SSF53098">
    <property type="entry name" value="Ribonuclease H-like"/>
    <property type="match status" value="1"/>
</dbReference>
<dbReference type="PANTHER" id="PTHR35004">
    <property type="entry name" value="TRANSPOSASE RV3428C-RELATED"/>
    <property type="match status" value="1"/>
</dbReference>
<protein>
    <submittedName>
        <fullName evidence="3">ISNCY family transposase</fullName>
    </submittedName>
</protein>
<dbReference type="Gene3D" id="3.30.420.10">
    <property type="entry name" value="Ribonuclease H-like superfamily/Ribonuclease H"/>
    <property type="match status" value="1"/>
</dbReference>
<dbReference type="InterPro" id="IPR001584">
    <property type="entry name" value="Integrase_cat-core"/>
</dbReference>
<name>A0A963YWS4_9PROT</name>
<dbReference type="InterPro" id="IPR036397">
    <property type="entry name" value="RNaseH_sf"/>
</dbReference>
<dbReference type="InterPro" id="IPR047797">
    <property type="entry name" value="ISNCY_transpos"/>
</dbReference>
<sequence length="435" mass="50033">MAVVTMSDQEFSRLKMLLDVQAGHLRIADAVGVSGLGRRQIFRLLKGFREHGAVSLVSQRRGRPSNRRLPSSYRDLAIALVKERYADFGPTLAAEKLRELHGFGISRETLRHWMIEDGLWIDRRRRLPSVHQPRNRRECVGELVQIDGSDHAWFEDRRPRCTLIAFIDDATSRLMALRFVAAETTFDYFRTTRAYLERWGKPVAFYSDKFSVFRVYKRDAVGGNGMTQFGRALHELDIDIICANSPQAKGRIERAFGTLQDRLVKELRLAGIDTIEAANAWLPHFMDDHNRRFAKPPQSDVDLHRPLAGSDDLTEIFATRDERTVTSNLTLHYDRMMLILEPTPQARLLARKRIMVVNYPDGRFALQYRGSDLAFRVFDKIRTLEQAPIIENKRLGPALALIKERQAALPAHQRRLDPARYKHRNNLETPSLPAT</sequence>
<keyword evidence="4" id="KW-1185">Reference proteome</keyword>
<dbReference type="Proteomes" id="UP000708298">
    <property type="component" value="Unassembled WGS sequence"/>
</dbReference>
<dbReference type="NCBIfam" id="NF033594">
    <property type="entry name" value="transpos_ISNCY_2"/>
    <property type="match status" value="1"/>
</dbReference>
<evidence type="ECO:0000313" key="4">
    <source>
        <dbReference type="Proteomes" id="UP000708298"/>
    </source>
</evidence>
<proteinExistence type="predicted"/>
<dbReference type="InterPro" id="IPR009057">
    <property type="entry name" value="Homeodomain-like_sf"/>
</dbReference>
<evidence type="ECO:0000256" key="1">
    <source>
        <dbReference type="SAM" id="MobiDB-lite"/>
    </source>
</evidence>
<dbReference type="AlphaFoldDB" id="A0A963YWS4"/>
<dbReference type="PANTHER" id="PTHR35004:SF7">
    <property type="entry name" value="INTEGRASE PROTEIN"/>
    <property type="match status" value="1"/>
</dbReference>
<dbReference type="PROSITE" id="PS50994">
    <property type="entry name" value="INTEGRASE"/>
    <property type="match status" value="1"/>
</dbReference>
<dbReference type="Pfam" id="PF13551">
    <property type="entry name" value="HTH_29"/>
    <property type="match status" value="1"/>
</dbReference>
<dbReference type="RefSeq" id="WP_406566109.1">
    <property type="nucleotide sequence ID" value="NZ_JAESVB010000063.1"/>
</dbReference>
<feature type="region of interest" description="Disordered" evidence="1">
    <location>
        <begin position="412"/>
        <end position="435"/>
    </location>
</feature>
<reference evidence="3" key="2">
    <citation type="submission" date="2021-01" db="EMBL/GenBank/DDBJ databases">
        <authorList>
            <person name="Mieszkin S."/>
            <person name="Pouder E."/>
            <person name="Alain K."/>
        </authorList>
    </citation>
    <scope>NUCLEOTIDE SEQUENCE</scope>
    <source>
        <strain evidence="3">HW T2.11</strain>
    </source>
</reference>
<comment type="caution">
    <text evidence="3">The sequence shown here is derived from an EMBL/GenBank/DDBJ whole genome shotgun (WGS) entry which is preliminary data.</text>
</comment>
<dbReference type="GO" id="GO:0015074">
    <property type="term" value="P:DNA integration"/>
    <property type="evidence" value="ECO:0007669"/>
    <property type="project" value="InterPro"/>
</dbReference>
<accession>A0A963YWS4</accession>
<evidence type="ECO:0000313" key="3">
    <source>
        <dbReference type="EMBL" id="MCB8878571.1"/>
    </source>
</evidence>
<dbReference type="EMBL" id="JAESVB010000063">
    <property type="protein sequence ID" value="MCB8878571.1"/>
    <property type="molecule type" value="Genomic_DNA"/>
</dbReference>
<evidence type="ECO:0000259" key="2">
    <source>
        <dbReference type="PROSITE" id="PS50994"/>
    </source>
</evidence>
<organism evidence="3 4">
    <name type="scientific">Acidisoma silvae</name>
    <dbReference type="NCBI Taxonomy" id="2802396"/>
    <lineage>
        <taxon>Bacteria</taxon>
        <taxon>Pseudomonadati</taxon>
        <taxon>Pseudomonadota</taxon>
        <taxon>Alphaproteobacteria</taxon>
        <taxon>Acetobacterales</taxon>
        <taxon>Acidocellaceae</taxon>
        <taxon>Acidisoma</taxon>
    </lineage>
</organism>
<dbReference type="InterPro" id="IPR012337">
    <property type="entry name" value="RNaseH-like_sf"/>
</dbReference>
<feature type="domain" description="Integrase catalytic" evidence="2">
    <location>
        <begin position="129"/>
        <end position="314"/>
    </location>
</feature>
<dbReference type="SUPFAM" id="SSF46689">
    <property type="entry name" value="Homeodomain-like"/>
    <property type="match status" value="1"/>
</dbReference>